<reference evidence="16 17" key="1">
    <citation type="submission" date="2018-05" db="EMBL/GenBank/DDBJ databases">
        <title>Novel Campyloabacter and Helicobacter Species and Strains.</title>
        <authorList>
            <person name="Mannion A.J."/>
            <person name="Shen Z."/>
            <person name="Fox J.G."/>
        </authorList>
    </citation>
    <scope>NUCLEOTIDE SEQUENCE [LARGE SCALE GENOMIC DNA]</scope>
    <source>
        <strain evidence="17">MIT17-670</strain>
    </source>
</reference>
<feature type="binding site" evidence="9 13">
    <location>
        <position position="386"/>
    </location>
    <ligand>
        <name>Mn(2+)</name>
        <dbReference type="ChEBI" id="CHEBI:29035"/>
        <label>1</label>
    </ligand>
</feature>
<dbReference type="Gene3D" id="3.40.1450.10">
    <property type="entry name" value="BPG-independent phosphoglycerate mutase, domain B"/>
    <property type="match status" value="1"/>
</dbReference>
<evidence type="ECO:0000256" key="5">
    <source>
        <dbReference type="ARBA" id="ARBA00022723"/>
    </source>
</evidence>
<dbReference type="PANTHER" id="PTHR31637">
    <property type="entry name" value="2,3-BISPHOSPHOGLYCERATE-INDEPENDENT PHOSPHOGLYCERATE MUTASE"/>
    <property type="match status" value="1"/>
</dbReference>
<feature type="binding site" evidence="9 12">
    <location>
        <position position="320"/>
    </location>
    <ligand>
        <name>substrate</name>
    </ligand>
</feature>
<dbReference type="SUPFAM" id="SSF53649">
    <property type="entry name" value="Alkaline phosphatase-like"/>
    <property type="match status" value="1"/>
</dbReference>
<feature type="binding site" evidence="9 13">
    <location>
        <position position="390"/>
    </location>
    <ligand>
        <name>Mn(2+)</name>
        <dbReference type="ChEBI" id="CHEBI:29035"/>
        <label>1</label>
    </ligand>
</feature>
<dbReference type="Pfam" id="PF06415">
    <property type="entry name" value="iPGM_N"/>
    <property type="match status" value="1"/>
</dbReference>
<evidence type="ECO:0000256" key="6">
    <source>
        <dbReference type="ARBA" id="ARBA00023152"/>
    </source>
</evidence>
<sequence>MKQKCILVITDGIGFNQDKKFNAFEAAKKPTYEKLFKEVPYSLLKTSGLAVGLPEGQMGNSEVGHMCIGSGQIIYQNLVRINQAIQNDQLRNNSNLKSLLAKCKKIHIIGLYSDGGVHSMDTHFNALLEICAQNGNEVFAHTITDGRDVDPKSALGFIKNLQDHCDKLGICFATLCGRFYAMDRDKRWDRTQEYHQCLMGESQSTEDFVEYIKQSYQDQITDEFIKAVKHKDYKGLNEEDGLIFINFRNDRMKQLVEALNFQDFKEFKRDKIFQNLLTMSVYDDRFDIPVIFQKEKIQNTLPEIISKAGLTQLHTAETEKYAHVTFFFNGGKEELLENETRILIPSPKVKTYDEKPQMSAFEVCDIVKKGINKGEDFIVVNFANGDMVGHTGNFDAAVKAVETVDTCLGEVIECARKNNYAFIITSDHGNCEAMRDEKGNLLTNHTTFDVFAFIEADGVQKIKNNMGLSNIAASVLKILDLEIPKEMNEALF</sequence>
<evidence type="ECO:0000256" key="13">
    <source>
        <dbReference type="PIRSR" id="PIRSR001492-3"/>
    </source>
</evidence>
<dbReference type="GO" id="GO:0006007">
    <property type="term" value="P:glucose catabolic process"/>
    <property type="evidence" value="ECO:0007669"/>
    <property type="project" value="InterPro"/>
</dbReference>
<evidence type="ECO:0000256" key="7">
    <source>
        <dbReference type="ARBA" id="ARBA00023211"/>
    </source>
</evidence>
<dbReference type="Pfam" id="PF01676">
    <property type="entry name" value="Metalloenzyme"/>
    <property type="match status" value="1"/>
</dbReference>
<dbReference type="InterPro" id="IPR036646">
    <property type="entry name" value="PGAM_B_sf"/>
</dbReference>
<evidence type="ECO:0000256" key="3">
    <source>
        <dbReference type="ARBA" id="ARBA00004798"/>
    </source>
</evidence>
<keyword evidence="7 9" id="KW-0464">Manganese</keyword>
<keyword evidence="8 9" id="KW-0413">Isomerase</keyword>
<evidence type="ECO:0000256" key="4">
    <source>
        <dbReference type="ARBA" id="ARBA00008819"/>
    </source>
</evidence>
<keyword evidence="6 9" id="KW-0324">Glycolysis</keyword>
<protein>
    <recommendedName>
        <fullName evidence="9 10">2,3-bisphosphoglycerate-independent phosphoglycerate mutase</fullName>
        <shortName evidence="9">BPG-independent PGAM</shortName>
        <shortName evidence="9">Phosphoglyceromutase</shortName>
        <shortName evidence="9">iPGM</shortName>
        <ecNumber evidence="9 10">5.4.2.12</ecNumber>
    </recommendedName>
</protein>
<dbReference type="UniPathway" id="UPA00109">
    <property type="reaction ID" value="UER00186"/>
</dbReference>
<dbReference type="PIRSF" id="PIRSF001492">
    <property type="entry name" value="IPGAM"/>
    <property type="match status" value="1"/>
</dbReference>
<dbReference type="EMBL" id="NXMA01000009">
    <property type="protein sequence ID" value="TKX31608.1"/>
    <property type="molecule type" value="Genomic_DNA"/>
</dbReference>
<dbReference type="InterPro" id="IPR011258">
    <property type="entry name" value="BPG-indep_PGM_N"/>
</dbReference>
<dbReference type="InterPro" id="IPR005995">
    <property type="entry name" value="Pgm_bpd_ind"/>
</dbReference>
<organism evidence="16 17">
    <name type="scientific">Campylobacter aviculae</name>
    <dbReference type="NCBI Taxonomy" id="2510190"/>
    <lineage>
        <taxon>Bacteria</taxon>
        <taxon>Pseudomonadati</taxon>
        <taxon>Campylobacterota</taxon>
        <taxon>Epsilonproteobacteria</taxon>
        <taxon>Campylobacterales</taxon>
        <taxon>Campylobacteraceae</taxon>
        <taxon>Campylobacter</taxon>
    </lineage>
</organism>
<comment type="pathway">
    <text evidence="3 9">Carbohydrate degradation; glycolysis; pyruvate from D-glyceraldehyde 3-phosphate: step 3/5.</text>
</comment>
<name>A0A4U7BIA1_9BACT</name>
<evidence type="ECO:0000256" key="8">
    <source>
        <dbReference type="ARBA" id="ARBA00023235"/>
    </source>
</evidence>
<comment type="similarity">
    <text evidence="4 9">Belongs to the BPG-independent phosphoglycerate mutase family.</text>
</comment>
<dbReference type="EC" id="5.4.2.12" evidence="9 10"/>
<feature type="binding site" evidence="9 12">
    <location>
        <begin position="147"/>
        <end position="148"/>
    </location>
    <ligand>
        <name>substrate</name>
    </ligand>
</feature>
<evidence type="ECO:0000256" key="1">
    <source>
        <dbReference type="ARBA" id="ARBA00000370"/>
    </source>
</evidence>
<proteinExistence type="inferred from homology"/>
<comment type="caution">
    <text evidence="16">The sequence shown here is derived from an EMBL/GenBank/DDBJ whole genome shotgun (WGS) entry which is preliminary data.</text>
</comment>
<keyword evidence="17" id="KW-1185">Reference proteome</keyword>
<dbReference type="InterPro" id="IPR017850">
    <property type="entry name" value="Alkaline_phosphatase_core_sf"/>
</dbReference>
<comment type="function">
    <text evidence="2 9">Catalyzes the interconversion of 2-phosphoglycerate and 3-phosphoglycerate.</text>
</comment>
<feature type="binding site" evidence="9 12">
    <location>
        <begin position="248"/>
        <end position="251"/>
    </location>
    <ligand>
        <name>substrate</name>
    </ligand>
</feature>
<evidence type="ECO:0000313" key="17">
    <source>
        <dbReference type="Proteomes" id="UP000310353"/>
    </source>
</evidence>
<gene>
    <name evidence="9" type="primary">gpmI</name>
    <name evidence="16" type="ORF">CQA76_05675</name>
</gene>
<feature type="binding site" evidence="9 13">
    <location>
        <position position="428"/>
    </location>
    <ligand>
        <name>Mn(2+)</name>
        <dbReference type="ChEBI" id="CHEBI:29035"/>
        <label>2</label>
    </ligand>
</feature>
<feature type="binding site" evidence="9 13">
    <location>
        <position position="61"/>
    </location>
    <ligand>
        <name>Mn(2+)</name>
        <dbReference type="ChEBI" id="CHEBI:29035"/>
        <label>2</label>
    </ligand>
</feature>
<feature type="domain" description="Metalloenzyme" evidence="14">
    <location>
        <begin position="3"/>
        <end position="482"/>
    </location>
</feature>
<feature type="binding site" evidence="9 12">
    <location>
        <position position="118"/>
    </location>
    <ligand>
        <name>substrate</name>
    </ligand>
</feature>
<comment type="catalytic activity">
    <reaction evidence="1 9">
        <text>(2R)-2-phosphoglycerate = (2R)-3-phosphoglycerate</text>
        <dbReference type="Rhea" id="RHEA:15901"/>
        <dbReference type="ChEBI" id="CHEBI:58272"/>
        <dbReference type="ChEBI" id="CHEBI:58289"/>
        <dbReference type="EC" id="5.4.2.12"/>
    </reaction>
</comment>
<accession>A0A4U7BIA1</accession>
<dbReference type="Proteomes" id="UP000310353">
    <property type="component" value="Unassembled WGS sequence"/>
</dbReference>
<feature type="binding site" evidence="9 13">
    <location>
        <position position="427"/>
    </location>
    <ligand>
        <name>Mn(2+)</name>
        <dbReference type="ChEBI" id="CHEBI:29035"/>
        <label>2</label>
    </ligand>
</feature>
<evidence type="ECO:0000256" key="10">
    <source>
        <dbReference type="NCBIfam" id="TIGR01307"/>
    </source>
</evidence>
<dbReference type="InterPro" id="IPR006124">
    <property type="entry name" value="Metalloenzyme"/>
</dbReference>
<evidence type="ECO:0000256" key="12">
    <source>
        <dbReference type="PIRSR" id="PIRSR001492-2"/>
    </source>
</evidence>
<evidence type="ECO:0000313" key="16">
    <source>
        <dbReference type="EMBL" id="TKX31608.1"/>
    </source>
</evidence>
<evidence type="ECO:0000256" key="9">
    <source>
        <dbReference type="HAMAP-Rule" id="MF_01038"/>
    </source>
</evidence>
<dbReference type="AlphaFoldDB" id="A0A4U7BIA1"/>
<feature type="binding site" evidence="9 12">
    <location>
        <position position="184"/>
    </location>
    <ligand>
        <name>substrate</name>
    </ligand>
</feature>
<feature type="domain" description="BPG-independent PGAM N-terminal" evidence="15">
    <location>
        <begin position="81"/>
        <end position="283"/>
    </location>
</feature>
<dbReference type="CDD" id="cd16010">
    <property type="entry name" value="iPGM"/>
    <property type="match status" value="1"/>
</dbReference>
<comment type="cofactor">
    <cofactor evidence="9">
        <name>Mn(2+)</name>
        <dbReference type="ChEBI" id="CHEBI:29035"/>
    </cofactor>
    <text evidence="9">Binds 2 manganese ions per subunit.</text>
</comment>
<evidence type="ECO:0000259" key="14">
    <source>
        <dbReference type="Pfam" id="PF01676"/>
    </source>
</evidence>
<dbReference type="RefSeq" id="WP_137622464.1">
    <property type="nucleotide sequence ID" value="NZ_NXMA01000009.1"/>
</dbReference>
<feature type="binding site" evidence="9 13">
    <location>
        <position position="445"/>
    </location>
    <ligand>
        <name>Mn(2+)</name>
        <dbReference type="ChEBI" id="CHEBI:29035"/>
        <label>1</label>
    </ligand>
</feature>
<feature type="binding site" evidence="9 13">
    <location>
        <position position="11"/>
    </location>
    <ligand>
        <name>Mn(2+)</name>
        <dbReference type="ChEBI" id="CHEBI:29035"/>
        <label>2</label>
    </ligand>
</feature>
<dbReference type="HAMAP" id="MF_01038">
    <property type="entry name" value="GpmI"/>
    <property type="match status" value="1"/>
</dbReference>
<evidence type="ECO:0000256" key="2">
    <source>
        <dbReference type="ARBA" id="ARBA00002315"/>
    </source>
</evidence>
<evidence type="ECO:0000256" key="11">
    <source>
        <dbReference type="PIRSR" id="PIRSR001492-1"/>
    </source>
</evidence>
<feature type="active site" description="Phosphoserine intermediate" evidence="9 11">
    <location>
        <position position="61"/>
    </location>
</feature>
<dbReference type="OrthoDB" id="9800863at2"/>
<dbReference type="SUPFAM" id="SSF64158">
    <property type="entry name" value="2,3-Bisphosphoglycerate-independent phosphoglycerate mutase, substrate-binding domain"/>
    <property type="match status" value="1"/>
</dbReference>
<keyword evidence="5 9" id="KW-0479">Metal-binding</keyword>
<dbReference type="NCBIfam" id="TIGR01307">
    <property type="entry name" value="pgm_bpd_ind"/>
    <property type="match status" value="1"/>
</dbReference>
<dbReference type="GO" id="GO:0004619">
    <property type="term" value="F:phosphoglycerate mutase activity"/>
    <property type="evidence" value="ECO:0007669"/>
    <property type="project" value="UniProtKB-UniRule"/>
</dbReference>
<dbReference type="GO" id="GO:0030145">
    <property type="term" value="F:manganese ion binding"/>
    <property type="evidence" value="ECO:0007669"/>
    <property type="project" value="UniProtKB-UniRule"/>
</dbReference>
<comment type="subunit">
    <text evidence="9">Monomer.</text>
</comment>
<dbReference type="GO" id="GO:0006096">
    <property type="term" value="P:glycolytic process"/>
    <property type="evidence" value="ECO:0007669"/>
    <property type="project" value="UniProtKB-UniRule"/>
</dbReference>
<dbReference type="Gene3D" id="3.40.720.10">
    <property type="entry name" value="Alkaline Phosphatase, subunit A"/>
    <property type="match status" value="1"/>
</dbReference>
<dbReference type="FunFam" id="3.40.1450.10:FF:000002">
    <property type="entry name" value="2,3-bisphosphoglycerate-independent phosphoglycerate mutase"/>
    <property type="match status" value="1"/>
</dbReference>
<evidence type="ECO:0000259" key="15">
    <source>
        <dbReference type="Pfam" id="PF06415"/>
    </source>
</evidence>
<dbReference type="GO" id="GO:0005829">
    <property type="term" value="C:cytosol"/>
    <property type="evidence" value="ECO:0007669"/>
    <property type="project" value="TreeGrafter"/>
</dbReference>
<dbReference type="PANTHER" id="PTHR31637:SF0">
    <property type="entry name" value="2,3-BISPHOSPHOGLYCERATE-INDEPENDENT PHOSPHOGLYCERATE MUTASE"/>
    <property type="match status" value="1"/>
</dbReference>
<feature type="binding site" evidence="9 12">
    <location>
        <position position="178"/>
    </location>
    <ligand>
        <name>substrate</name>
    </ligand>
</feature>